<feature type="transmembrane region" description="Helical" evidence="7">
    <location>
        <begin position="51"/>
        <end position="71"/>
    </location>
</feature>
<feature type="transmembrane region" description="Helical" evidence="7">
    <location>
        <begin position="213"/>
        <end position="238"/>
    </location>
</feature>
<comment type="caution">
    <text evidence="8">The sequence shown here is derived from an EMBL/GenBank/DDBJ whole genome shotgun (WGS) entry which is preliminary data.</text>
</comment>
<proteinExistence type="predicted"/>
<dbReference type="InterPro" id="IPR036259">
    <property type="entry name" value="MFS_trans_sf"/>
</dbReference>
<evidence type="ECO:0000256" key="2">
    <source>
        <dbReference type="ARBA" id="ARBA00022448"/>
    </source>
</evidence>
<keyword evidence="6 7" id="KW-0472">Membrane</keyword>
<evidence type="ECO:0000256" key="7">
    <source>
        <dbReference type="SAM" id="Phobius"/>
    </source>
</evidence>
<keyword evidence="2" id="KW-0813">Transport</keyword>
<reference evidence="8 9" key="1">
    <citation type="submission" date="2021-01" db="EMBL/GenBank/DDBJ databases">
        <title>Whole genome shotgun sequence of Catellatospora bangladeshensis NBRC 107357.</title>
        <authorList>
            <person name="Komaki H."/>
            <person name="Tamura T."/>
        </authorList>
    </citation>
    <scope>NUCLEOTIDE SEQUENCE [LARGE SCALE GENOMIC DNA]</scope>
    <source>
        <strain evidence="8 9">NBRC 107357</strain>
    </source>
</reference>
<feature type="transmembrane region" description="Helical" evidence="7">
    <location>
        <begin position="372"/>
        <end position="393"/>
    </location>
</feature>
<keyword evidence="9" id="KW-1185">Reference proteome</keyword>
<dbReference type="Gene3D" id="1.20.1250.20">
    <property type="entry name" value="MFS general substrate transporter like domains"/>
    <property type="match status" value="1"/>
</dbReference>
<evidence type="ECO:0000313" key="8">
    <source>
        <dbReference type="EMBL" id="GIF82166.1"/>
    </source>
</evidence>
<evidence type="ECO:0000256" key="3">
    <source>
        <dbReference type="ARBA" id="ARBA00022475"/>
    </source>
</evidence>
<dbReference type="Pfam" id="PF07690">
    <property type="entry name" value="MFS_1"/>
    <property type="match status" value="1"/>
</dbReference>
<dbReference type="GO" id="GO:0022857">
    <property type="term" value="F:transmembrane transporter activity"/>
    <property type="evidence" value="ECO:0007669"/>
    <property type="project" value="InterPro"/>
</dbReference>
<evidence type="ECO:0000256" key="5">
    <source>
        <dbReference type="ARBA" id="ARBA00022989"/>
    </source>
</evidence>
<feature type="transmembrane region" description="Helical" evidence="7">
    <location>
        <begin position="244"/>
        <end position="265"/>
    </location>
</feature>
<feature type="transmembrane region" description="Helical" evidence="7">
    <location>
        <begin position="286"/>
        <end position="319"/>
    </location>
</feature>
<dbReference type="AlphaFoldDB" id="A0A8J3NK37"/>
<dbReference type="EMBL" id="BONF01000019">
    <property type="protein sequence ID" value="GIF82166.1"/>
    <property type="molecule type" value="Genomic_DNA"/>
</dbReference>
<organism evidence="8 9">
    <name type="scientific">Catellatospora bangladeshensis</name>
    <dbReference type="NCBI Taxonomy" id="310355"/>
    <lineage>
        <taxon>Bacteria</taxon>
        <taxon>Bacillati</taxon>
        <taxon>Actinomycetota</taxon>
        <taxon>Actinomycetes</taxon>
        <taxon>Micromonosporales</taxon>
        <taxon>Micromonosporaceae</taxon>
        <taxon>Catellatospora</taxon>
    </lineage>
</organism>
<dbReference type="SUPFAM" id="SSF103473">
    <property type="entry name" value="MFS general substrate transporter"/>
    <property type="match status" value="1"/>
</dbReference>
<dbReference type="InterPro" id="IPR011701">
    <property type="entry name" value="MFS"/>
</dbReference>
<feature type="transmembrane region" description="Helical" evidence="7">
    <location>
        <begin position="170"/>
        <end position="192"/>
    </location>
</feature>
<dbReference type="PANTHER" id="PTHR23517">
    <property type="entry name" value="RESISTANCE PROTEIN MDTM, PUTATIVE-RELATED-RELATED"/>
    <property type="match status" value="1"/>
</dbReference>
<name>A0A8J3NK37_9ACTN</name>
<gene>
    <name evidence="8" type="ORF">Cba03nite_35150</name>
</gene>
<dbReference type="PANTHER" id="PTHR23517:SF2">
    <property type="entry name" value="MULTIDRUG RESISTANCE PROTEIN MDTH"/>
    <property type="match status" value="1"/>
</dbReference>
<comment type="subcellular location">
    <subcellularLocation>
        <location evidence="1">Cell membrane</location>
        <topology evidence="1">Multi-pass membrane protein</topology>
    </subcellularLocation>
</comment>
<evidence type="ECO:0000256" key="6">
    <source>
        <dbReference type="ARBA" id="ARBA00023136"/>
    </source>
</evidence>
<evidence type="ECO:0000313" key="9">
    <source>
        <dbReference type="Proteomes" id="UP000601223"/>
    </source>
</evidence>
<keyword evidence="4 7" id="KW-0812">Transmembrane</keyword>
<feature type="transmembrane region" description="Helical" evidence="7">
    <location>
        <begin position="83"/>
        <end position="111"/>
    </location>
</feature>
<dbReference type="GO" id="GO:0005886">
    <property type="term" value="C:plasma membrane"/>
    <property type="evidence" value="ECO:0007669"/>
    <property type="project" value="UniProtKB-SubCell"/>
</dbReference>
<dbReference type="Proteomes" id="UP000601223">
    <property type="component" value="Unassembled WGS sequence"/>
</dbReference>
<keyword evidence="5 7" id="KW-1133">Transmembrane helix</keyword>
<feature type="transmembrane region" description="Helical" evidence="7">
    <location>
        <begin position="145"/>
        <end position="164"/>
    </location>
</feature>
<keyword evidence="3" id="KW-1003">Cell membrane</keyword>
<accession>A0A8J3NK37</accession>
<evidence type="ECO:0000256" key="1">
    <source>
        <dbReference type="ARBA" id="ARBA00004651"/>
    </source>
</evidence>
<protein>
    <submittedName>
        <fullName evidence="8">MFS transporter</fullName>
    </submittedName>
</protein>
<sequence length="409" mass="41810">MKAVLKRLLPDSGPLRALAAVTLVNTVGQGLWVTSSALYLTQVVGLSPAQYGLGLTAASLVCVVASTPMGYLADRRGPRGVQLFAYALQAVLAAAMLLVASFPAFVALSAVTALADAAARGARGALIAGALPAERRVRGRAYLRATTNVGISLGAALAGLAIAADTPTAYRLMIVGNAVSFLGAALLGLRLPAVAPVPATGGPRLVALRDRPYLAFVALDGLLAMHFDILNVVLPLWIATRTDAPHWLIAVLLLVNTSMVVLLQVRAARGTEGLDGAARAARTAGLFVAAACLLFAASAGVPGWAAVAVLVLGALVHVIGELRQSAAGWGISFGLAPDGAQGQYQATYSMGAQFGRMLAPVLLTWLALSHGVLGWAVMAVLFALIGAAIPYTVAWARRSPRPAAAPAAL</sequence>
<dbReference type="InterPro" id="IPR050171">
    <property type="entry name" value="MFS_Transporters"/>
</dbReference>
<evidence type="ECO:0000256" key="4">
    <source>
        <dbReference type="ARBA" id="ARBA00022692"/>
    </source>
</evidence>